<dbReference type="AlphaFoldDB" id="A0A0K2ZHR1"/>
<dbReference type="Proteomes" id="UP000046187">
    <property type="component" value="Unassembled WGS sequence"/>
</dbReference>
<dbReference type="SUPFAM" id="SSF51182">
    <property type="entry name" value="RmlC-like cupins"/>
    <property type="match status" value="1"/>
</dbReference>
<reference evidence="3" key="1">
    <citation type="submission" date="2015-07" db="EMBL/GenBank/DDBJ databases">
        <authorList>
            <person name="Wibberg D."/>
        </authorList>
    </citation>
    <scope>NUCLEOTIDE SEQUENCE [LARGE SCALE GENOMIC DNA]</scope>
</reference>
<evidence type="ECO:0000259" key="1">
    <source>
        <dbReference type="Pfam" id="PF06172"/>
    </source>
</evidence>
<dbReference type="EMBL" id="CXOI01000012">
    <property type="protein sequence ID" value="CTP83764.1"/>
    <property type="molecule type" value="Genomic_DNA"/>
</dbReference>
<dbReference type="PANTHER" id="PTHR33387">
    <property type="entry name" value="RMLC-LIKE JELLY ROLL FOLD PROTEIN"/>
    <property type="match status" value="1"/>
</dbReference>
<evidence type="ECO:0000313" key="2">
    <source>
        <dbReference type="EMBL" id="CTP83764.1"/>
    </source>
</evidence>
<feature type="domain" description="DUF985" evidence="1">
    <location>
        <begin position="12"/>
        <end position="141"/>
    </location>
</feature>
<dbReference type="RefSeq" id="WP_053834311.1">
    <property type="nucleotide sequence ID" value="NZ_CXOI01000012.1"/>
</dbReference>
<dbReference type="CDD" id="cd06121">
    <property type="entry name" value="cupin_YML079wp"/>
    <property type="match status" value="1"/>
</dbReference>
<keyword evidence="3" id="KW-1185">Reference proteome</keyword>
<name>A0A0K2ZHR1_9XANT</name>
<dbReference type="Gene3D" id="2.60.120.10">
    <property type="entry name" value="Jelly Rolls"/>
    <property type="match status" value="1"/>
</dbReference>
<dbReference type="PANTHER" id="PTHR33387:SF3">
    <property type="entry name" value="DUF985 DOMAIN-CONTAINING PROTEIN"/>
    <property type="match status" value="1"/>
</dbReference>
<gene>
    <name evidence="2" type="ORF">XTALMG727_0745</name>
</gene>
<dbReference type="Pfam" id="PF06172">
    <property type="entry name" value="Cupin_5"/>
    <property type="match status" value="1"/>
</dbReference>
<sequence length="156" mass="17425">MSTKSSTRIATLLRDLSLLPHPEGGRYARVHTSALQVQHEGTTRPACTAIRFLLVRGECSDWHRIDADETWQWEEGGALDLLSFDPQHGLQRYRMDASERGGLPAVVIPAGSWQAARPLDDYSLVRCVVTPGFLWERFELLPATDPLVAYLPKLTG</sequence>
<accession>A0A0K2ZHR1</accession>
<evidence type="ECO:0000313" key="3">
    <source>
        <dbReference type="Proteomes" id="UP000046187"/>
    </source>
</evidence>
<proteinExistence type="predicted"/>
<dbReference type="InterPro" id="IPR039935">
    <property type="entry name" value="YML079W-like"/>
</dbReference>
<dbReference type="InterPro" id="IPR009327">
    <property type="entry name" value="Cupin_DUF985"/>
</dbReference>
<organism evidence="2 3">
    <name type="scientific">Xanthomonas graminis pv. arrhenatheri LMG 727</name>
    <dbReference type="NCBI Taxonomy" id="1195923"/>
    <lineage>
        <taxon>Bacteria</taxon>
        <taxon>Pseudomonadati</taxon>
        <taxon>Pseudomonadota</taxon>
        <taxon>Gammaproteobacteria</taxon>
        <taxon>Lysobacterales</taxon>
        <taxon>Lysobacteraceae</taxon>
        <taxon>Xanthomonas</taxon>
        <taxon>Xanthomonas translucens group</taxon>
        <taxon>Xanthomonas graminis</taxon>
    </lineage>
</organism>
<dbReference type="InterPro" id="IPR014710">
    <property type="entry name" value="RmlC-like_jellyroll"/>
</dbReference>
<protein>
    <recommendedName>
        <fullName evidence="1">DUF985 domain-containing protein</fullName>
    </recommendedName>
</protein>
<dbReference type="InterPro" id="IPR011051">
    <property type="entry name" value="RmlC_Cupin_sf"/>
</dbReference>